<dbReference type="AlphaFoldDB" id="D8TFB9"/>
<feature type="region of interest" description="Disordered" evidence="1">
    <location>
        <begin position="1"/>
        <end position="25"/>
    </location>
</feature>
<organism evidence="3">
    <name type="scientific">Selaginella moellendorffii</name>
    <name type="common">Spikemoss</name>
    <dbReference type="NCBI Taxonomy" id="88036"/>
    <lineage>
        <taxon>Eukaryota</taxon>
        <taxon>Viridiplantae</taxon>
        <taxon>Streptophyta</taxon>
        <taxon>Embryophyta</taxon>
        <taxon>Tracheophyta</taxon>
        <taxon>Lycopodiopsida</taxon>
        <taxon>Selaginellales</taxon>
        <taxon>Selaginellaceae</taxon>
        <taxon>Selaginella</taxon>
    </lineage>
</organism>
<evidence type="ECO:0000313" key="3">
    <source>
        <dbReference type="Proteomes" id="UP000001514"/>
    </source>
</evidence>
<gene>
    <name evidence="2" type="ORF">SELMODRAFT_9546</name>
</gene>
<dbReference type="Proteomes" id="UP000001514">
    <property type="component" value="Unassembled WGS sequence"/>
</dbReference>
<sequence length="61" mass="6672">ETRPHPVPTSPTTPDSEVTSSPPWAISPKWIDLLGSRSMIVPSPIPTIGSFHERRQGAPDR</sequence>
<evidence type="ECO:0000256" key="1">
    <source>
        <dbReference type="SAM" id="MobiDB-lite"/>
    </source>
</evidence>
<name>D8TFB9_SELML</name>
<protein>
    <submittedName>
        <fullName evidence="2">Uncharacterized protein</fullName>
    </submittedName>
</protein>
<feature type="compositionally biased region" description="Polar residues" evidence="1">
    <location>
        <begin position="12"/>
        <end position="22"/>
    </location>
</feature>
<dbReference type="HOGENOM" id="CLU_2929729_0_0_1"/>
<feature type="compositionally biased region" description="Pro residues" evidence="1">
    <location>
        <begin position="1"/>
        <end position="11"/>
    </location>
</feature>
<feature type="non-terminal residue" evidence="2">
    <location>
        <position position="61"/>
    </location>
</feature>
<dbReference type="InParanoid" id="D8TFB9"/>
<feature type="non-terminal residue" evidence="2">
    <location>
        <position position="1"/>
    </location>
</feature>
<dbReference type="EMBL" id="GL377777">
    <property type="protein sequence ID" value="EFJ04644.1"/>
    <property type="molecule type" value="Genomic_DNA"/>
</dbReference>
<reference evidence="2 3" key="1">
    <citation type="journal article" date="2011" name="Science">
        <title>The Selaginella genome identifies genetic changes associated with the evolution of vascular plants.</title>
        <authorList>
            <person name="Banks J.A."/>
            <person name="Nishiyama T."/>
            <person name="Hasebe M."/>
            <person name="Bowman J.L."/>
            <person name="Gribskov M."/>
            <person name="dePamphilis C."/>
            <person name="Albert V.A."/>
            <person name="Aono N."/>
            <person name="Aoyama T."/>
            <person name="Ambrose B.A."/>
            <person name="Ashton N.W."/>
            <person name="Axtell M.J."/>
            <person name="Barker E."/>
            <person name="Barker M.S."/>
            <person name="Bennetzen J.L."/>
            <person name="Bonawitz N.D."/>
            <person name="Chapple C."/>
            <person name="Cheng C."/>
            <person name="Correa L.G."/>
            <person name="Dacre M."/>
            <person name="DeBarry J."/>
            <person name="Dreyer I."/>
            <person name="Elias M."/>
            <person name="Engstrom E.M."/>
            <person name="Estelle M."/>
            <person name="Feng L."/>
            <person name="Finet C."/>
            <person name="Floyd S.K."/>
            <person name="Frommer W.B."/>
            <person name="Fujita T."/>
            <person name="Gramzow L."/>
            <person name="Gutensohn M."/>
            <person name="Harholt J."/>
            <person name="Hattori M."/>
            <person name="Heyl A."/>
            <person name="Hirai T."/>
            <person name="Hiwatashi Y."/>
            <person name="Ishikawa M."/>
            <person name="Iwata M."/>
            <person name="Karol K.G."/>
            <person name="Koehler B."/>
            <person name="Kolukisaoglu U."/>
            <person name="Kubo M."/>
            <person name="Kurata T."/>
            <person name="Lalonde S."/>
            <person name="Li K."/>
            <person name="Li Y."/>
            <person name="Litt A."/>
            <person name="Lyons E."/>
            <person name="Manning G."/>
            <person name="Maruyama T."/>
            <person name="Michael T.P."/>
            <person name="Mikami K."/>
            <person name="Miyazaki S."/>
            <person name="Morinaga S."/>
            <person name="Murata T."/>
            <person name="Mueller-Roeber B."/>
            <person name="Nelson D.R."/>
            <person name="Obara M."/>
            <person name="Oguri Y."/>
            <person name="Olmstead R.G."/>
            <person name="Onodera N."/>
            <person name="Petersen B.L."/>
            <person name="Pils B."/>
            <person name="Prigge M."/>
            <person name="Rensing S.A."/>
            <person name="Riano-Pachon D.M."/>
            <person name="Roberts A.W."/>
            <person name="Sato Y."/>
            <person name="Scheller H.V."/>
            <person name="Schulz B."/>
            <person name="Schulz C."/>
            <person name="Shakirov E.V."/>
            <person name="Shibagaki N."/>
            <person name="Shinohara N."/>
            <person name="Shippen D.E."/>
            <person name="Soerensen I."/>
            <person name="Sotooka R."/>
            <person name="Sugimoto N."/>
            <person name="Sugita M."/>
            <person name="Sumikawa N."/>
            <person name="Tanurdzic M."/>
            <person name="Theissen G."/>
            <person name="Ulvskov P."/>
            <person name="Wakazuki S."/>
            <person name="Weng J.K."/>
            <person name="Willats W.W."/>
            <person name="Wipf D."/>
            <person name="Wolf P.G."/>
            <person name="Yang L."/>
            <person name="Zimmer A.D."/>
            <person name="Zhu Q."/>
            <person name="Mitros T."/>
            <person name="Hellsten U."/>
            <person name="Loque D."/>
            <person name="Otillar R."/>
            <person name="Salamov A."/>
            <person name="Schmutz J."/>
            <person name="Shapiro H."/>
            <person name="Lindquist E."/>
            <person name="Lucas S."/>
            <person name="Rokhsar D."/>
            <person name="Grigoriev I.V."/>
        </authorList>
    </citation>
    <scope>NUCLEOTIDE SEQUENCE [LARGE SCALE GENOMIC DNA]</scope>
</reference>
<proteinExistence type="predicted"/>
<dbReference type="STRING" id="88036.D8TFB9"/>
<dbReference type="Gramene" id="EFJ04644">
    <property type="protein sequence ID" value="EFJ04644"/>
    <property type="gene ID" value="SELMODRAFT_9546"/>
</dbReference>
<keyword evidence="3" id="KW-1185">Reference proteome</keyword>
<evidence type="ECO:0000313" key="2">
    <source>
        <dbReference type="EMBL" id="EFJ04644.1"/>
    </source>
</evidence>
<accession>D8TFB9</accession>
<dbReference type="KEGG" id="smo:SELMODRAFT_9546"/>